<dbReference type="RefSeq" id="WP_236594122.1">
    <property type="nucleotide sequence ID" value="NZ_CP068107.1"/>
</dbReference>
<keyword evidence="1" id="KW-0472">Membrane</keyword>
<accession>A0A378RPL4</accession>
<dbReference type="Proteomes" id="UP000255024">
    <property type="component" value="Unassembled WGS sequence"/>
</dbReference>
<evidence type="ECO:0000313" key="2">
    <source>
        <dbReference type="EMBL" id="STZ28231.1"/>
    </source>
</evidence>
<dbReference type="EMBL" id="UGQL01000001">
    <property type="protein sequence ID" value="STZ28231.1"/>
    <property type="molecule type" value="Genomic_DNA"/>
</dbReference>
<evidence type="ECO:0000256" key="1">
    <source>
        <dbReference type="SAM" id="Phobius"/>
    </source>
</evidence>
<reference evidence="2 3" key="1">
    <citation type="submission" date="2018-06" db="EMBL/GenBank/DDBJ databases">
        <authorList>
            <consortium name="Pathogen Informatics"/>
            <person name="Doyle S."/>
        </authorList>
    </citation>
    <scope>NUCLEOTIDE SEQUENCE [LARGE SCALE GENOMIC DNA]</scope>
    <source>
        <strain evidence="2 3">NCTC11179</strain>
    </source>
</reference>
<organism evidence="2 3">
    <name type="scientific">Myroides odoratus</name>
    <name type="common">Flavobacterium odoratum</name>
    <dbReference type="NCBI Taxonomy" id="256"/>
    <lineage>
        <taxon>Bacteria</taxon>
        <taxon>Pseudomonadati</taxon>
        <taxon>Bacteroidota</taxon>
        <taxon>Flavobacteriia</taxon>
        <taxon>Flavobacteriales</taxon>
        <taxon>Flavobacteriaceae</taxon>
        <taxon>Myroides</taxon>
    </lineage>
</organism>
<feature type="transmembrane region" description="Helical" evidence="1">
    <location>
        <begin position="126"/>
        <end position="148"/>
    </location>
</feature>
<dbReference type="AlphaFoldDB" id="A0A378RPL4"/>
<feature type="transmembrane region" description="Helical" evidence="1">
    <location>
        <begin position="35"/>
        <end position="56"/>
    </location>
</feature>
<feature type="transmembrane region" description="Helical" evidence="1">
    <location>
        <begin position="68"/>
        <end position="90"/>
    </location>
</feature>
<dbReference type="PROSITE" id="PS51257">
    <property type="entry name" value="PROKAR_LIPOPROTEIN"/>
    <property type="match status" value="1"/>
</dbReference>
<keyword evidence="3" id="KW-1185">Reference proteome</keyword>
<protein>
    <submittedName>
        <fullName evidence="2">Uncharacterized protein</fullName>
    </submittedName>
</protein>
<feature type="transmembrane region" description="Helical" evidence="1">
    <location>
        <begin position="12"/>
        <end position="29"/>
    </location>
</feature>
<proteinExistence type="predicted"/>
<name>A0A378RPL4_MYROD</name>
<sequence length="163" mass="18657">MKPYLARLNYSLLAYFFAACTGILLFFYNNADNRYMYILLSLAFIFILTASCFNALTFKRYRTVLWPFLLNMLLLFVFIIANGGIGNVPFFGSNNVALTIFFLLMGFNSHWYMLVEATTVSDFNFLLINTTISFIIPSLGYGIGYLYVSKFRQNTTTPCSDSN</sequence>
<keyword evidence="1" id="KW-0812">Transmembrane</keyword>
<evidence type="ECO:0000313" key="3">
    <source>
        <dbReference type="Proteomes" id="UP000255024"/>
    </source>
</evidence>
<gene>
    <name evidence="2" type="ORF">NCTC11179_01773</name>
</gene>
<feature type="transmembrane region" description="Helical" evidence="1">
    <location>
        <begin position="96"/>
        <end position="114"/>
    </location>
</feature>
<keyword evidence="1" id="KW-1133">Transmembrane helix</keyword>